<keyword evidence="1" id="KW-0677">Repeat</keyword>
<protein>
    <submittedName>
        <fullName evidence="4">ANKHD1 protein</fullName>
    </submittedName>
</protein>
<dbReference type="AlphaFoldDB" id="A0A812WL49"/>
<dbReference type="PANTHER" id="PTHR23206">
    <property type="entry name" value="MASK PROTEIN"/>
    <property type="match status" value="1"/>
</dbReference>
<feature type="non-terminal residue" evidence="4">
    <location>
        <position position="1"/>
    </location>
</feature>
<accession>A0A812WL49</accession>
<comment type="caution">
    <text evidence="4">The sequence shown here is derived from an EMBL/GenBank/DDBJ whole genome shotgun (WGS) entry which is preliminary data.</text>
</comment>
<reference evidence="4" key="1">
    <citation type="submission" date="2021-02" db="EMBL/GenBank/DDBJ databases">
        <authorList>
            <person name="Dougan E. K."/>
            <person name="Rhodes N."/>
            <person name="Thang M."/>
            <person name="Chan C."/>
        </authorList>
    </citation>
    <scope>NUCLEOTIDE SEQUENCE</scope>
</reference>
<name>A0A812WL49_SYMPI</name>
<dbReference type="InterPro" id="IPR051631">
    <property type="entry name" value="Ankyrin-KH/SAM_domain"/>
</dbReference>
<evidence type="ECO:0000256" key="2">
    <source>
        <dbReference type="ARBA" id="ARBA00023043"/>
    </source>
</evidence>
<proteinExistence type="predicted"/>
<dbReference type="SMART" id="SM00248">
    <property type="entry name" value="ANK"/>
    <property type="match status" value="4"/>
</dbReference>
<dbReference type="Gene3D" id="1.25.40.20">
    <property type="entry name" value="Ankyrin repeat-containing domain"/>
    <property type="match status" value="2"/>
</dbReference>
<sequence length="219" mass="23275">ALSGIWDKGEEALSRACAAGHIEIAQLLLEARFPCCDMTLFSTCYSGHLELAKKLLEAGIGHGLEAVEALHHAAGVGDAEAVRLLLSAEYMGTYADQMDRCLVSSCHDGYLEIAHLLLEAGVDKDSVDPSGKTGLICACDQGHMEIIQLLLAAGANVNLKDHNGQTALNCADDKGFADIAILLRAAGAVGGRCRPIITGKRTFITKSELMLLWPERFAA</sequence>
<evidence type="ECO:0000313" key="4">
    <source>
        <dbReference type="EMBL" id="CAE7682898.1"/>
    </source>
</evidence>
<dbReference type="InterPro" id="IPR036770">
    <property type="entry name" value="Ankyrin_rpt-contain_sf"/>
</dbReference>
<feature type="repeat" description="ANK" evidence="3">
    <location>
        <begin position="130"/>
        <end position="162"/>
    </location>
</feature>
<evidence type="ECO:0000313" key="5">
    <source>
        <dbReference type="Proteomes" id="UP000649617"/>
    </source>
</evidence>
<dbReference type="EMBL" id="CAJNIZ010044249">
    <property type="protein sequence ID" value="CAE7682898.1"/>
    <property type="molecule type" value="Genomic_DNA"/>
</dbReference>
<dbReference type="PROSITE" id="PS50297">
    <property type="entry name" value="ANK_REP_REGION"/>
    <property type="match status" value="1"/>
</dbReference>
<gene>
    <name evidence="4" type="primary">ANKHD1</name>
    <name evidence="4" type="ORF">SPIL2461_LOCUS19046</name>
</gene>
<dbReference type="PANTHER" id="PTHR23206:SF8">
    <property type="entry name" value="ANKYRIN REPEAT AND KH DOMAIN-CONTAINING 1"/>
    <property type="match status" value="1"/>
</dbReference>
<organism evidence="4 5">
    <name type="scientific">Symbiodinium pilosum</name>
    <name type="common">Dinoflagellate</name>
    <dbReference type="NCBI Taxonomy" id="2952"/>
    <lineage>
        <taxon>Eukaryota</taxon>
        <taxon>Sar</taxon>
        <taxon>Alveolata</taxon>
        <taxon>Dinophyceae</taxon>
        <taxon>Suessiales</taxon>
        <taxon>Symbiodiniaceae</taxon>
        <taxon>Symbiodinium</taxon>
    </lineage>
</organism>
<dbReference type="InterPro" id="IPR002110">
    <property type="entry name" value="Ankyrin_rpt"/>
</dbReference>
<keyword evidence="2 3" id="KW-0040">ANK repeat</keyword>
<dbReference type="SUPFAM" id="SSF48403">
    <property type="entry name" value="Ankyrin repeat"/>
    <property type="match status" value="1"/>
</dbReference>
<dbReference type="Pfam" id="PF12796">
    <property type="entry name" value="Ank_2"/>
    <property type="match status" value="1"/>
</dbReference>
<keyword evidence="5" id="KW-1185">Reference proteome</keyword>
<dbReference type="OrthoDB" id="20872at2759"/>
<dbReference type="PROSITE" id="PS50088">
    <property type="entry name" value="ANK_REPEAT"/>
    <property type="match status" value="1"/>
</dbReference>
<dbReference type="PRINTS" id="PR01415">
    <property type="entry name" value="ANKYRIN"/>
</dbReference>
<evidence type="ECO:0000256" key="3">
    <source>
        <dbReference type="PROSITE-ProRule" id="PRU00023"/>
    </source>
</evidence>
<dbReference type="Proteomes" id="UP000649617">
    <property type="component" value="Unassembled WGS sequence"/>
</dbReference>
<evidence type="ECO:0000256" key="1">
    <source>
        <dbReference type="ARBA" id="ARBA00022737"/>
    </source>
</evidence>